<reference key="2">
    <citation type="submission" date="2011-02" db="EMBL/GenBank/DDBJ databases">
        <title>Genome sequence of Microbacterium testaceum StLB037.</title>
        <authorList>
            <person name="Morohoshi T."/>
            <person name="Wang W.Z."/>
            <person name="Someya N."/>
            <person name="Ikeda T."/>
        </authorList>
    </citation>
    <scope>NUCLEOTIDE SEQUENCE</scope>
    <source>
        <strain>StLB037</strain>
    </source>
</reference>
<organism evidence="3 4">
    <name type="scientific">Microbacterium testaceum (strain StLB037)</name>
    <dbReference type="NCBI Taxonomy" id="979556"/>
    <lineage>
        <taxon>Bacteria</taxon>
        <taxon>Bacillati</taxon>
        <taxon>Actinomycetota</taxon>
        <taxon>Actinomycetes</taxon>
        <taxon>Micrococcales</taxon>
        <taxon>Microbacteriaceae</taxon>
        <taxon>Microbacterium</taxon>
    </lineage>
</organism>
<feature type="transmembrane region" description="Helical" evidence="1">
    <location>
        <begin position="114"/>
        <end position="133"/>
    </location>
</feature>
<gene>
    <name evidence="3" type="ordered locus">MTES_2694</name>
</gene>
<evidence type="ECO:0000256" key="1">
    <source>
        <dbReference type="SAM" id="Phobius"/>
    </source>
</evidence>
<dbReference type="eggNOG" id="COG1266">
    <property type="taxonomic scope" value="Bacteria"/>
</dbReference>
<keyword evidence="3" id="KW-0378">Hydrolase</keyword>
<dbReference type="InterPro" id="IPR003675">
    <property type="entry name" value="Rce1/LyrA-like_dom"/>
</dbReference>
<dbReference type="GO" id="GO:0080120">
    <property type="term" value="P:CAAX-box protein maturation"/>
    <property type="evidence" value="ECO:0007669"/>
    <property type="project" value="UniProtKB-ARBA"/>
</dbReference>
<evidence type="ECO:0000259" key="2">
    <source>
        <dbReference type="Pfam" id="PF02517"/>
    </source>
</evidence>
<proteinExistence type="predicted"/>
<dbReference type="Proteomes" id="UP000008975">
    <property type="component" value="Chromosome"/>
</dbReference>
<dbReference type="Pfam" id="PF02517">
    <property type="entry name" value="Rce1-like"/>
    <property type="match status" value="1"/>
</dbReference>
<dbReference type="OrthoDB" id="5002656at2"/>
<keyword evidence="1" id="KW-0812">Transmembrane</keyword>
<evidence type="ECO:0000313" key="4">
    <source>
        <dbReference type="Proteomes" id="UP000008975"/>
    </source>
</evidence>
<dbReference type="KEGG" id="mts:MTES_2694"/>
<keyword evidence="3" id="KW-0645">Protease</keyword>
<feature type="transmembrane region" description="Helical" evidence="1">
    <location>
        <begin position="178"/>
        <end position="195"/>
    </location>
</feature>
<name>E8N8K2_MICTS</name>
<accession>E8N8K2</accession>
<reference evidence="3 4" key="1">
    <citation type="journal article" date="2011" name="J. Bacteriol.">
        <title>Genome sequence of Microbacterium testaceum StLB037, an N-acylhomoserine lactone-degrading bacterium isolated from potato leaves.</title>
        <authorList>
            <person name="Morohoshi T."/>
            <person name="Wang W.-Z."/>
            <person name="Someya N."/>
            <person name="Ikeda T."/>
        </authorList>
    </citation>
    <scope>NUCLEOTIDE SEQUENCE [LARGE SCALE GENOMIC DNA]</scope>
    <source>
        <strain evidence="3 4">StLB037</strain>
    </source>
</reference>
<feature type="transmembrane region" description="Helical" evidence="1">
    <location>
        <begin position="75"/>
        <end position="102"/>
    </location>
</feature>
<feature type="transmembrane region" description="Helical" evidence="1">
    <location>
        <begin position="153"/>
        <end position="172"/>
    </location>
</feature>
<keyword evidence="1" id="KW-0472">Membrane</keyword>
<feature type="transmembrane region" description="Helical" evidence="1">
    <location>
        <begin position="33"/>
        <end position="55"/>
    </location>
</feature>
<dbReference type="GO" id="GO:0006508">
    <property type="term" value="P:proteolysis"/>
    <property type="evidence" value="ECO:0007669"/>
    <property type="project" value="UniProtKB-KW"/>
</dbReference>
<dbReference type="AlphaFoldDB" id="E8N8K2"/>
<dbReference type="RefSeq" id="WP_013585783.1">
    <property type="nucleotide sequence ID" value="NC_015125.1"/>
</dbReference>
<keyword evidence="1" id="KW-1133">Transmembrane helix</keyword>
<evidence type="ECO:0000313" key="3">
    <source>
        <dbReference type="EMBL" id="BAJ75658.1"/>
    </source>
</evidence>
<feature type="domain" description="CAAX prenyl protease 2/Lysostaphin resistance protein A-like" evidence="2">
    <location>
        <begin position="119"/>
        <end position="215"/>
    </location>
</feature>
<dbReference type="EMBL" id="AP012052">
    <property type="protein sequence ID" value="BAJ75658.1"/>
    <property type="molecule type" value="Genomic_DNA"/>
</dbReference>
<dbReference type="GO" id="GO:0004175">
    <property type="term" value="F:endopeptidase activity"/>
    <property type="evidence" value="ECO:0007669"/>
    <property type="project" value="UniProtKB-ARBA"/>
</dbReference>
<protein>
    <submittedName>
        <fullName evidence="3">Predicted metal-dependent membrane protease</fullName>
    </submittedName>
</protein>
<dbReference type="HOGENOM" id="CLU_080151_0_0_11"/>
<sequence length="227" mass="23487">MTPRAIVGVLALLLARGALLAVAASVLIPQGAGILLNVVIVGIDLATILVVARLVRKNGGGLRSFLGPLVLRRDLPFAGITMFALFLGLGVGTFVGNALIYAGPAPASSSPGSVPVWVGLWSLLLMPVTVAVAEELLYRGWAQERLLAVWRPWVVITVVAVAFGLQHAALSATSLGEAVVRVIATGLAGAALGILRYRGVSLWALIIGHWAFDVIGLGVPAVLRSLA</sequence>
<feature type="transmembrane region" description="Helical" evidence="1">
    <location>
        <begin position="202"/>
        <end position="223"/>
    </location>
</feature>